<dbReference type="Proteomes" id="UP000243937">
    <property type="component" value="Chromosome"/>
</dbReference>
<keyword evidence="1" id="KW-0597">Phosphoprotein</keyword>
<dbReference type="GO" id="GO:0005829">
    <property type="term" value="C:cytosol"/>
    <property type="evidence" value="ECO:0007669"/>
    <property type="project" value="UniProtKB-ARBA"/>
</dbReference>
<sequence>MEGKVFQWKDDKGFGFIQPSDGSERLFFHISSVKNQSNRPQVGDVVFYEAERDTQNRLKATSVIIGDSKDSAAFTPRYIKTSSPKKGVFDYLLVFTMFASLSFVSYQYYLSNELGDIWYYGLPAVVAFLLFNKQKQPKEKHFNCTGCHTVAEYDPRTLSAWNAGFTQLYCRQCHIKWLKNKPKYATQPEYNSSISKSGSSSGCLGMLLVLVFLPIVTSVGLYHWLI</sequence>
<keyword evidence="3" id="KW-0812">Transmembrane</keyword>
<dbReference type="Pfam" id="PF00313">
    <property type="entry name" value="CSD"/>
    <property type="match status" value="1"/>
</dbReference>
<keyword evidence="6" id="KW-1185">Reference proteome</keyword>
<dbReference type="InterPro" id="IPR002059">
    <property type="entry name" value="CSP_DNA-bd"/>
</dbReference>
<evidence type="ECO:0000256" key="2">
    <source>
        <dbReference type="RuleBase" id="RU000408"/>
    </source>
</evidence>
<proteinExistence type="predicted"/>
<evidence type="ECO:0000256" key="1">
    <source>
        <dbReference type="ARBA" id="ARBA00022553"/>
    </source>
</evidence>
<dbReference type="PROSITE" id="PS00352">
    <property type="entry name" value="CSD_1"/>
    <property type="match status" value="1"/>
</dbReference>
<gene>
    <name evidence="5" type="ORF">CBP31_13195</name>
</gene>
<dbReference type="PANTHER" id="PTHR12962:SF1">
    <property type="entry name" value="COLD SHOCK DOMAIN-CONTAINING PROTEIN CG9705"/>
    <property type="match status" value="1"/>
</dbReference>
<dbReference type="Gene3D" id="2.40.50.140">
    <property type="entry name" value="Nucleic acid-binding proteins"/>
    <property type="match status" value="1"/>
</dbReference>
<dbReference type="SUPFAM" id="SSF50249">
    <property type="entry name" value="Nucleic acid-binding proteins"/>
    <property type="match status" value="1"/>
</dbReference>
<keyword evidence="3" id="KW-1133">Transmembrane helix</keyword>
<reference evidence="5 6" key="1">
    <citation type="journal article" date="2014" name="Int. J. Syst. Evol. Microbiol.">
        <title>Oceanisphaera profunda sp. nov., a marine bacterium isolated from deep-sea sediment, and emended description of the genus Oceanisphaera.</title>
        <authorList>
            <person name="Xu Z."/>
            <person name="Zhang X.Y."/>
            <person name="Su H.N."/>
            <person name="Yu Z.C."/>
            <person name="Liu C."/>
            <person name="Li H."/>
            <person name="Chen X.L."/>
            <person name="Song X.Y."/>
            <person name="Xie B.B."/>
            <person name="Qin Q.L."/>
            <person name="Zhou B.C."/>
            <person name="Shi M."/>
            <person name="Huang Y."/>
            <person name="Zhang Y.Z."/>
        </authorList>
    </citation>
    <scope>NUCLEOTIDE SEQUENCE [LARGE SCALE GENOMIC DNA]</scope>
    <source>
        <strain evidence="5 6">SM1222</strain>
    </source>
</reference>
<feature type="transmembrane region" description="Helical" evidence="3">
    <location>
        <begin position="117"/>
        <end position="132"/>
    </location>
</feature>
<dbReference type="CDD" id="cd04458">
    <property type="entry name" value="CSP_CDS"/>
    <property type="match status" value="1"/>
</dbReference>
<dbReference type="InterPro" id="IPR012340">
    <property type="entry name" value="NA-bd_OB-fold"/>
</dbReference>
<protein>
    <recommendedName>
        <fullName evidence="4">CSD domain-containing protein</fullName>
    </recommendedName>
</protein>
<feature type="transmembrane region" description="Helical" evidence="3">
    <location>
        <begin position="88"/>
        <end position="111"/>
    </location>
</feature>
<dbReference type="OrthoDB" id="72963at2"/>
<dbReference type="PROSITE" id="PS51857">
    <property type="entry name" value="CSD_2"/>
    <property type="match status" value="1"/>
</dbReference>
<dbReference type="GO" id="GO:0003730">
    <property type="term" value="F:mRNA 3'-UTR binding"/>
    <property type="evidence" value="ECO:0007669"/>
    <property type="project" value="TreeGrafter"/>
</dbReference>
<dbReference type="InterPro" id="IPR011129">
    <property type="entry name" value="CSD"/>
</dbReference>
<dbReference type="InterPro" id="IPR036280">
    <property type="entry name" value="Multihaem_cyt_sf"/>
</dbReference>
<name>A0A1Y0D7E5_9GAMM</name>
<dbReference type="EMBL" id="CP021377">
    <property type="protein sequence ID" value="ART83459.1"/>
    <property type="molecule type" value="Genomic_DNA"/>
</dbReference>
<accession>A0A1Y0D7E5</accession>
<evidence type="ECO:0000259" key="4">
    <source>
        <dbReference type="PROSITE" id="PS51857"/>
    </source>
</evidence>
<dbReference type="RefSeq" id="WP_087038045.1">
    <property type="nucleotide sequence ID" value="NZ_CP021377.1"/>
</dbReference>
<dbReference type="InterPro" id="IPR052069">
    <property type="entry name" value="Ca-reg_mRNA-binding_domain"/>
</dbReference>
<dbReference type="AlphaFoldDB" id="A0A1Y0D7E5"/>
<dbReference type="SMART" id="SM00357">
    <property type="entry name" value="CSP"/>
    <property type="match status" value="1"/>
</dbReference>
<feature type="transmembrane region" description="Helical" evidence="3">
    <location>
        <begin position="203"/>
        <end position="225"/>
    </location>
</feature>
<evidence type="ECO:0000256" key="3">
    <source>
        <dbReference type="SAM" id="Phobius"/>
    </source>
</evidence>
<evidence type="ECO:0000313" key="6">
    <source>
        <dbReference type="Proteomes" id="UP000243937"/>
    </source>
</evidence>
<dbReference type="InterPro" id="IPR019844">
    <property type="entry name" value="CSD_CS"/>
</dbReference>
<comment type="subcellular location">
    <subcellularLocation>
        <location evidence="2">Cytoplasm</location>
    </subcellularLocation>
</comment>
<dbReference type="KEGG" id="opf:CBP31_13195"/>
<keyword evidence="3" id="KW-0472">Membrane</keyword>
<dbReference type="GO" id="GO:0043488">
    <property type="term" value="P:regulation of mRNA stability"/>
    <property type="evidence" value="ECO:0007669"/>
    <property type="project" value="TreeGrafter"/>
</dbReference>
<evidence type="ECO:0000313" key="5">
    <source>
        <dbReference type="EMBL" id="ART83459.1"/>
    </source>
</evidence>
<feature type="domain" description="CSD" evidence="4">
    <location>
        <begin position="1"/>
        <end position="65"/>
    </location>
</feature>
<dbReference type="PANTHER" id="PTHR12962">
    <property type="entry name" value="CALCIUM-REGULATED HEAT STABLE PROTEIN CRHSP-24-RELATED"/>
    <property type="match status" value="1"/>
</dbReference>
<organism evidence="5 6">
    <name type="scientific">Oceanisphaera profunda</name>
    <dbReference type="NCBI Taxonomy" id="1416627"/>
    <lineage>
        <taxon>Bacteria</taxon>
        <taxon>Pseudomonadati</taxon>
        <taxon>Pseudomonadota</taxon>
        <taxon>Gammaproteobacteria</taxon>
        <taxon>Aeromonadales</taxon>
        <taxon>Aeromonadaceae</taxon>
        <taxon>Oceanisphaera</taxon>
    </lineage>
</organism>
<dbReference type="SUPFAM" id="SSF48695">
    <property type="entry name" value="Multiheme cytochromes"/>
    <property type="match status" value="1"/>
</dbReference>